<organism evidence="1 2">
    <name type="scientific">Hibiscus sabdariffa</name>
    <name type="common">roselle</name>
    <dbReference type="NCBI Taxonomy" id="183260"/>
    <lineage>
        <taxon>Eukaryota</taxon>
        <taxon>Viridiplantae</taxon>
        <taxon>Streptophyta</taxon>
        <taxon>Embryophyta</taxon>
        <taxon>Tracheophyta</taxon>
        <taxon>Spermatophyta</taxon>
        <taxon>Magnoliopsida</taxon>
        <taxon>eudicotyledons</taxon>
        <taxon>Gunneridae</taxon>
        <taxon>Pentapetalae</taxon>
        <taxon>rosids</taxon>
        <taxon>malvids</taxon>
        <taxon>Malvales</taxon>
        <taxon>Malvaceae</taxon>
        <taxon>Malvoideae</taxon>
        <taxon>Hibiscus</taxon>
    </lineage>
</organism>
<proteinExistence type="predicted"/>
<comment type="caution">
    <text evidence="1">The sequence shown here is derived from an EMBL/GenBank/DDBJ whole genome shotgun (WGS) entry which is preliminary data.</text>
</comment>
<dbReference type="EMBL" id="JBBPBN010000041">
    <property type="protein sequence ID" value="KAK8998729.1"/>
    <property type="molecule type" value="Genomic_DNA"/>
</dbReference>
<sequence>MQQTESTPKVGINGRAGRRVPASEIVKRKASATKKVEKVDVVQWVKNGVSIDMRNDSLSLVKKPMSRVCKELPSLEELKLLPLDESFSWTNENYSTLQRTIDDL</sequence>
<accession>A0ABR2QDL9</accession>
<name>A0ABR2QDL9_9ROSI</name>
<dbReference type="Proteomes" id="UP001396334">
    <property type="component" value="Unassembled WGS sequence"/>
</dbReference>
<keyword evidence="2" id="KW-1185">Reference proteome</keyword>
<reference evidence="1 2" key="1">
    <citation type="journal article" date="2024" name="G3 (Bethesda)">
        <title>Genome assembly of Hibiscus sabdariffa L. provides insights into metabolisms of medicinal natural products.</title>
        <authorList>
            <person name="Kim T."/>
        </authorList>
    </citation>
    <scope>NUCLEOTIDE SEQUENCE [LARGE SCALE GENOMIC DNA]</scope>
    <source>
        <strain evidence="1">TK-2024</strain>
        <tissue evidence="1">Old leaves</tissue>
    </source>
</reference>
<gene>
    <name evidence="1" type="ORF">V6N11_084112</name>
</gene>
<evidence type="ECO:0000313" key="2">
    <source>
        <dbReference type="Proteomes" id="UP001396334"/>
    </source>
</evidence>
<protein>
    <submittedName>
        <fullName evidence="1">Uncharacterized protein</fullName>
    </submittedName>
</protein>
<evidence type="ECO:0000313" key="1">
    <source>
        <dbReference type="EMBL" id="KAK8998729.1"/>
    </source>
</evidence>